<dbReference type="Proteomes" id="UP000799750">
    <property type="component" value="Unassembled WGS sequence"/>
</dbReference>
<sequence length="419" mass="46384">MALTSLYSFSLFSGFITAVTSNRPYLRKLSEHSVGDVAKRKRVELASSPGEEVQMVKVRARGVRKKAWAPSSTVYPSPATSRKSVTNAAAGAFIGLAAEWPSRNSGSRQGQQLRPEHASAWLARGTQGRDAVVVELEAEVHSIELSDWWLRDAQLEAPGRRGTTRAGEKGHEREASNRQVKERVLFRRSRLSWWKREGDEEEFAGTTDVYGETTVELLSLELPAYVHLLEISIPLRTNFKSRPTIKEEGSSEPTPAAVEGPRPSNSTPSNRESPNREGPVRASIFPKPISRAHSQSSHNFRIPSSAPGPSAATREAGPGEDRGDSRELERQDQAARRPTQARRGQRASGKYAALSQVRRVPLLFGSFHIFFGHYSKVGTNFILASPDHITFLYVHSSDKTLPRTEPQPMNIPCWRAGNS</sequence>
<feature type="region of interest" description="Disordered" evidence="1">
    <location>
        <begin position="159"/>
        <end position="179"/>
    </location>
</feature>
<evidence type="ECO:0000256" key="2">
    <source>
        <dbReference type="SAM" id="SignalP"/>
    </source>
</evidence>
<keyword evidence="2" id="KW-0732">Signal</keyword>
<reference evidence="3" key="1">
    <citation type="journal article" date="2020" name="Stud. Mycol.">
        <title>101 Dothideomycetes genomes: a test case for predicting lifestyles and emergence of pathogens.</title>
        <authorList>
            <person name="Haridas S."/>
            <person name="Albert R."/>
            <person name="Binder M."/>
            <person name="Bloem J."/>
            <person name="Labutti K."/>
            <person name="Salamov A."/>
            <person name="Andreopoulos B."/>
            <person name="Baker S."/>
            <person name="Barry K."/>
            <person name="Bills G."/>
            <person name="Bluhm B."/>
            <person name="Cannon C."/>
            <person name="Castanera R."/>
            <person name="Culley D."/>
            <person name="Daum C."/>
            <person name="Ezra D."/>
            <person name="Gonzalez J."/>
            <person name="Henrissat B."/>
            <person name="Kuo A."/>
            <person name="Liang C."/>
            <person name="Lipzen A."/>
            <person name="Lutzoni F."/>
            <person name="Magnuson J."/>
            <person name="Mondo S."/>
            <person name="Nolan M."/>
            <person name="Ohm R."/>
            <person name="Pangilinan J."/>
            <person name="Park H.-J."/>
            <person name="Ramirez L."/>
            <person name="Alfaro M."/>
            <person name="Sun H."/>
            <person name="Tritt A."/>
            <person name="Yoshinaga Y."/>
            <person name="Zwiers L.-H."/>
            <person name="Turgeon B."/>
            <person name="Goodwin S."/>
            <person name="Spatafora J."/>
            <person name="Crous P."/>
            <person name="Grigoriev I."/>
        </authorList>
    </citation>
    <scope>NUCLEOTIDE SEQUENCE</scope>
    <source>
        <strain evidence="3">CBS 269.34</strain>
    </source>
</reference>
<keyword evidence="4" id="KW-1185">Reference proteome</keyword>
<feature type="compositionally biased region" description="Basic and acidic residues" evidence="1">
    <location>
        <begin position="166"/>
        <end position="179"/>
    </location>
</feature>
<gene>
    <name evidence="3" type="ORF">BU16DRAFT_535522</name>
</gene>
<feature type="compositionally biased region" description="Polar residues" evidence="1">
    <location>
        <begin position="263"/>
        <end position="272"/>
    </location>
</feature>
<evidence type="ECO:0000313" key="4">
    <source>
        <dbReference type="Proteomes" id="UP000799750"/>
    </source>
</evidence>
<proteinExistence type="predicted"/>
<accession>A0A6A6R6K7</accession>
<protein>
    <submittedName>
        <fullName evidence="3">Uncharacterized protein</fullName>
    </submittedName>
</protein>
<feature type="chain" id="PRO_5025460836" evidence="2">
    <location>
        <begin position="22"/>
        <end position="419"/>
    </location>
</feature>
<name>A0A6A6R6K7_9PEZI</name>
<feature type="compositionally biased region" description="Basic and acidic residues" evidence="1">
    <location>
        <begin position="317"/>
        <end position="335"/>
    </location>
</feature>
<organism evidence="3 4">
    <name type="scientific">Lophium mytilinum</name>
    <dbReference type="NCBI Taxonomy" id="390894"/>
    <lineage>
        <taxon>Eukaryota</taxon>
        <taxon>Fungi</taxon>
        <taxon>Dikarya</taxon>
        <taxon>Ascomycota</taxon>
        <taxon>Pezizomycotina</taxon>
        <taxon>Dothideomycetes</taxon>
        <taxon>Pleosporomycetidae</taxon>
        <taxon>Mytilinidiales</taxon>
        <taxon>Mytilinidiaceae</taxon>
        <taxon>Lophium</taxon>
    </lineage>
</organism>
<dbReference type="EMBL" id="MU004184">
    <property type="protein sequence ID" value="KAF2499127.1"/>
    <property type="molecule type" value="Genomic_DNA"/>
</dbReference>
<feature type="signal peptide" evidence="2">
    <location>
        <begin position="1"/>
        <end position="21"/>
    </location>
</feature>
<dbReference type="AlphaFoldDB" id="A0A6A6R6K7"/>
<evidence type="ECO:0000313" key="3">
    <source>
        <dbReference type="EMBL" id="KAF2499127.1"/>
    </source>
</evidence>
<evidence type="ECO:0000256" key="1">
    <source>
        <dbReference type="SAM" id="MobiDB-lite"/>
    </source>
</evidence>
<feature type="region of interest" description="Disordered" evidence="1">
    <location>
        <begin position="244"/>
        <end position="350"/>
    </location>
</feature>